<dbReference type="PROSITE" id="PS51755">
    <property type="entry name" value="OMPR_PHOB"/>
    <property type="match status" value="1"/>
</dbReference>
<dbReference type="OrthoDB" id="9787103at2"/>
<evidence type="ECO:0000256" key="2">
    <source>
        <dbReference type="ARBA" id="ARBA00023012"/>
    </source>
</evidence>
<keyword evidence="9" id="KW-1185">Reference proteome</keyword>
<dbReference type="InterPro" id="IPR039420">
    <property type="entry name" value="WalR-like"/>
</dbReference>
<reference evidence="8 9" key="1">
    <citation type="submission" date="2017-02" db="EMBL/GenBank/DDBJ databases">
        <authorList>
            <person name="Peterson S.W."/>
        </authorList>
    </citation>
    <scope>NUCLEOTIDE SEQUENCE [LARGE SCALE GENOMIC DNA]</scope>
    <source>
        <strain evidence="8 9">ATCC 27749</strain>
    </source>
</reference>
<dbReference type="AlphaFoldDB" id="A0A1T4X547"/>
<evidence type="ECO:0000256" key="4">
    <source>
        <dbReference type="ARBA" id="ARBA00023125"/>
    </source>
</evidence>
<feature type="DNA-binding region" description="OmpR/PhoB-type" evidence="6">
    <location>
        <begin position="8"/>
        <end position="103"/>
    </location>
</feature>
<dbReference type="SUPFAM" id="SSF46894">
    <property type="entry name" value="C-terminal effector domain of the bipartite response regulators"/>
    <property type="match status" value="1"/>
</dbReference>
<dbReference type="InterPro" id="IPR036388">
    <property type="entry name" value="WH-like_DNA-bd_sf"/>
</dbReference>
<sequence length="105" mass="11928">MNPIINRKQDILYKDLAVDLTAHRVSRAGHELLLTPREFALLAVLVTHCDTALSRSQLLEAAWGYAFIGESRTVDVHINRLRRKLGLQNDIQTVYKVGYRLNSAN</sequence>
<dbReference type="GO" id="GO:0000156">
    <property type="term" value="F:phosphorelay response regulator activity"/>
    <property type="evidence" value="ECO:0007669"/>
    <property type="project" value="TreeGrafter"/>
</dbReference>
<dbReference type="SMART" id="SM00862">
    <property type="entry name" value="Trans_reg_C"/>
    <property type="match status" value="1"/>
</dbReference>
<dbReference type="PANTHER" id="PTHR48111:SF1">
    <property type="entry name" value="TWO-COMPONENT RESPONSE REGULATOR ORR33"/>
    <property type="match status" value="1"/>
</dbReference>
<dbReference type="GO" id="GO:0005829">
    <property type="term" value="C:cytosol"/>
    <property type="evidence" value="ECO:0007669"/>
    <property type="project" value="TreeGrafter"/>
</dbReference>
<dbReference type="PANTHER" id="PTHR48111">
    <property type="entry name" value="REGULATOR OF RPOS"/>
    <property type="match status" value="1"/>
</dbReference>
<keyword evidence="4 6" id="KW-0238">DNA-binding</keyword>
<dbReference type="GO" id="GO:0006355">
    <property type="term" value="P:regulation of DNA-templated transcription"/>
    <property type="evidence" value="ECO:0007669"/>
    <property type="project" value="InterPro"/>
</dbReference>
<feature type="domain" description="OmpR/PhoB-type" evidence="7">
    <location>
        <begin position="8"/>
        <end position="103"/>
    </location>
</feature>
<proteinExistence type="predicted"/>
<name>A0A1T4X547_9FIRM</name>
<dbReference type="GO" id="GO:0032993">
    <property type="term" value="C:protein-DNA complex"/>
    <property type="evidence" value="ECO:0007669"/>
    <property type="project" value="TreeGrafter"/>
</dbReference>
<keyword evidence="2" id="KW-0902">Two-component regulatory system</keyword>
<dbReference type="Proteomes" id="UP000190286">
    <property type="component" value="Unassembled WGS sequence"/>
</dbReference>
<evidence type="ECO:0000313" key="9">
    <source>
        <dbReference type="Proteomes" id="UP000190286"/>
    </source>
</evidence>
<evidence type="ECO:0000256" key="3">
    <source>
        <dbReference type="ARBA" id="ARBA00023015"/>
    </source>
</evidence>
<evidence type="ECO:0000256" key="5">
    <source>
        <dbReference type="ARBA" id="ARBA00023163"/>
    </source>
</evidence>
<accession>A0A1T4X547</accession>
<keyword evidence="3" id="KW-0805">Transcription regulation</keyword>
<dbReference type="CDD" id="cd00383">
    <property type="entry name" value="trans_reg_C"/>
    <property type="match status" value="1"/>
</dbReference>
<organism evidence="8 9">
    <name type="scientific">Gemmiger formicilis</name>
    <dbReference type="NCBI Taxonomy" id="745368"/>
    <lineage>
        <taxon>Bacteria</taxon>
        <taxon>Bacillati</taxon>
        <taxon>Bacillota</taxon>
        <taxon>Clostridia</taxon>
        <taxon>Eubacteriales</taxon>
        <taxon>Gemmiger</taxon>
    </lineage>
</organism>
<evidence type="ECO:0000256" key="1">
    <source>
        <dbReference type="ARBA" id="ARBA00022553"/>
    </source>
</evidence>
<evidence type="ECO:0000259" key="7">
    <source>
        <dbReference type="PROSITE" id="PS51755"/>
    </source>
</evidence>
<dbReference type="Gene3D" id="1.10.10.10">
    <property type="entry name" value="Winged helix-like DNA-binding domain superfamily/Winged helix DNA-binding domain"/>
    <property type="match status" value="1"/>
</dbReference>
<evidence type="ECO:0000256" key="6">
    <source>
        <dbReference type="PROSITE-ProRule" id="PRU01091"/>
    </source>
</evidence>
<gene>
    <name evidence="8" type="ORF">SAMN02745178_01457</name>
</gene>
<dbReference type="RefSeq" id="WP_078784391.1">
    <property type="nucleotide sequence ID" value="NZ_CAJKTF010000004.1"/>
</dbReference>
<protein>
    <submittedName>
        <fullName evidence="8">Transcriptional regulatory protein, C terminal</fullName>
    </submittedName>
</protein>
<dbReference type="EMBL" id="FUYF01000006">
    <property type="protein sequence ID" value="SKA84773.1"/>
    <property type="molecule type" value="Genomic_DNA"/>
</dbReference>
<evidence type="ECO:0000313" key="8">
    <source>
        <dbReference type="EMBL" id="SKA84773.1"/>
    </source>
</evidence>
<dbReference type="InterPro" id="IPR001867">
    <property type="entry name" value="OmpR/PhoB-type_DNA-bd"/>
</dbReference>
<dbReference type="STRING" id="745368.SAMN02745178_01457"/>
<keyword evidence="1" id="KW-0597">Phosphoprotein</keyword>
<dbReference type="GO" id="GO:0000976">
    <property type="term" value="F:transcription cis-regulatory region binding"/>
    <property type="evidence" value="ECO:0007669"/>
    <property type="project" value="TreeGrafter"/>
</dbReference>
<dbReference type="GeneID" id="93337922"/>
<dbReference type="Pfam" id="PF00486">
    <property type="entry name" value="Trans_reg_C"/>
    <property type="match status" value="1"/>
</dbReference>
<dbReference type="InterPro" id="IPR016032">
    <property type="entry name" value="Sig_transdc_resp-reg_C-effctor"/>
</dbReference>
<keyword evidence="5" id="KW-0804">Transcription</keyword>